<evidence type="ECO:0000313" key="3">
    <source>
        <dbReference type="Proteomes" id="UP000244441"/>
    </source>
</evidence>
<dbReference type="InterPro" id="IPR029057">
    <property type="entry name" value="PRTase-like"/>
</dbReference>
<proteinExistence type="inferred from homology"/>
<gene>
    <name evidence="2" type="ORF">C2869_11320</name>
</gene>
<dbReference type="EMBL" id="CP026604">
    <property type="protein sequence ID" value="AWB66990.1"/>
    <property type="molecule type" value="Genomic_DNA"/>
</dbReference>
<dbReference type="PANTHER" id="PTHR47505:SF1">
    <property type="entry name" value="DNA UTILIZATION PROTEIN YHGH"/>
    <property type="match status" value="1"/>
</dbReference>
<dbReference type="CDD" id="cd06223">
    <property type="entry name" value="PRTases_typeI"/>
    <property type="match status" value="1"/>
</dbReference>
<dbReference type="Gene3D" id="3.40.50.2020">
    <property type="match status" value="1"/>
</dbReference>
<name>A0A2S0VSB1_9ALTE</name>
<dbReference type="SUPFAM" id="SSF53271">
    <property type="entry name" value="PRTase-like"/>
    <property type="match status" value="1"/>
</dbReference>
<evidence type="ECO:0000313" key="2">
    <source>
        <dbReference type="EMBL" id="AWB66990.1"/>
    </source>
</evidence>
<evidence type="ECO:0008006" key="4">
    <source>
        <dbReference type="Google" id="ProtNLM"/>
    </source>
</evidence>
<comment type="similarity">
    <text evidence="1">Belongs to the ComF/GntX family.</text>
</comment>
<dbReference type="KEGG" id="cate:C2869_11320"/>
<dbReference type="Proteomes" id="UP000244441">
    <property type="component" value="Chromosome"/>
</dbReference>
<dbReference type="PANTHER" id="PTHR47505">
    <property type="entry name" value="DNA UTILIZATION PROTEIN YHGH"/>
    <property type="match status" value="1"/>
</dbReference>
<protein>
    <recommendedName>
        <fullName evidence="4">Phosphoribosyltransferase domain-containing protein</fullName>
    </recommendedName>
</protein>
<dbReference type="InterPro" id="IPR000836">
    <property type="entry name" value="PRTase_dom"/>
</dbReference>
<organism evidence="2 3">
    <name type="scientific">Saccharobesus litoralis</name>
    <dbReference type="NCBI Taxonomy" id="2172099"/>
    <lineage>
        <taxon>Bacteria</taxon>
        <taxon>Pseudomonadati</taxon>
        <taxon>Pseudomonadota</taxon>
        <taxon>Gammaproteobacteria</taxon>
        <taxon>Alteromonadales</taxon>
        <taxon>Alteromonadaceae</taxon>
        <taxon>Saccharobesus</taxon>
    </lineage>
</organism>
<sequence length="269" mass="30031">MDKINKRFIIQVILSIKDDTMRWPRSLAQFSIGKGAMSLPCLLCDEPQNNHHHICDTCWHDSLQFSLCHSPIELTQHPHALATMELKAIDGLCVPFIYQWPLSHLITAYKYQDKTAVRGALSAFAQQGLQQWQLAGGVGGNGEELSIDFNKAPDVWTLVPNHAWRWLKRGFNHLDYLQTMALNISNIKDVSGGITRTKHTHSQAKLTAHKRRKNLASAFQVNVDLTGQHILLLDDVVTTGATLSSLAQTCKQAGAVKVSAFCLAWARLD</sequence>
<dbReference type="InterPro" id="IPR051910">
    <property type="entry name" value="ComF/GntX_DNA_util-trans"/>
</dbReference>
<reference evidence="2 3" key="1">
    <citation type="submission" date="2018-01" db="EMBL/GenBank/DDBJ databases">
        <title>Genome sequence of a Cantenovulum-like bacteria.</title>
        <authorList>
            <person name="Tan W.R."/>
            <person name="Lau N.-S."/>
            <person name="Go F."/>
            <person name="Amirul A.-A.A."/>
        </authorList>
    </citation>
    <scope>NUCLEOTIDE SEQUENCE [LARGE SCALE GENOMIC DNA]</scope>
    <source>
        <strain evidence="2 3">CCB-QB4</strain>
    </source>
</reference>
<evidence type="ECO:0000256" key="1">
    <source>
        <dbReference type="ARBA" id="ARBA00008007"/>
    </source>
</evidence>
<dbReference type="AlphaFoldDB" id="A0A2S0VSB1"/>
<accession>A0A2S0VSB1</accession>
<keyword evidence="3" id="KW-1185">Reference proteome</keyword>